<dbReference type="Proteomes" id="UP000039865">
    <property type="component" value="Unassembled WGS sequence"/>
</dbReference>
<reference evidence="4 5" key="1">
    <citation type="submission" date="2014-06" db="EMBL/GenBank/DDBJ databases">
        <authorList>
            <person name="Swart Estienne"/>
        </authorList>
    </citation>
    <scope>NUCLEOTIDE SEQUENCE [LARGE SCALE GENOMIC DNA]</scope>
    <source>
        <strain evidence="4 5">130c</strain>
    </source>
</reference>
<gene>
    <name evidence="4" type="primary">Contig5911.g6339</name>
    <name evidence="4" type="ORF">STYLEM_3815</name>
</gene>
<feature type="region of interest" description="Disordered" evidence="2">
    <location>
        <begin position="598"/>
        <end position="629"/>
    </location>
</feature>
<keyword evidence="3" id="KW-0812">Transmembrane</keyword>
<keyword evidence="3" id="KW-1133">Transmembrane helix</keyword>
<evidence type="ECO:0000313" key="4">
    <source>
        <dbReference type="EMBL" id="CDW74832.1"/>
    </source>
</evidence>
<feature type="region of interest" description="Disordered" evidence="2">
    <location>
        <begin position="1502"/>
        <end position="1542"/>
    </location>
</feature>
<feature type="region of interest" description="Disordered" evidence="2">
    <location>
        <begin position="210"/>
        <end position="239"/>
    </location>
</feature>
<organism evidence="4 5">
    <name type="scientific">Stylonychia lemnae</name>
    <name type="common">Ciliate</name>
    <dbReference type="NCBI Taxonomy" id="5949"/>
    <lineage>
        <taxon>Eukaryota</taxon>
        <taxon>Sar</taxon>
        <taxon>Alveolata</taxon>
        <taxon>Ciliophora</taxon>
        <taxon>Intramacronucleata</taxon>
        <taxon>Spirotrichea</taxon>
        <taxon>Stichotrichia</taxon>
        <taxon>Sporadotrichida</taxon>
        <taxon>Oxytrichidae</taxon>
        <taxon>Stylonychinae</taxon>
        <taxon>Stylonychia</taxon>
    </lineage>
</organism>
<feature type="transmembrane region" description="Helical" evidence="3">
    <location>
        <begin position="1083"/>
        <end position="1109"/>
    </location>
</feature>
<evidence type="ECO:0000256" key="3">
    <source>
        <dbReference type="SAM" id="Phobius"/>
    </source>
</evidence>
<feature type="compositionally biased region" description="Basic and acidic residues" evidence="2">
    <location>
        <begin position="1518"/>
        <end position="1530"/>
    </location>
</feature>
<feature type="compositionally biased region" description="Basic and acidic residues" evidence="2">
    <location>
        <begin position="611"/>
        <end position="621"/>
    </location>
</feature>
<keyword evidence="5" id="KW-1185">Reference proteome</keyword>
<feature type="region of interest" description="Disordered" evidence="2">
    <location>
        <begin position="276"/>
        <end position="297"/>
    </location>
</feature>
<keyword evidence="3" id="KW-0472">Membrane</keyword>
<feature type="compositionally biased region" description="Acidic residues" evidence="2">
    <location>
        <begin position="599"/>
        <end position="610"/>
    </location>
</feature>
<feature type="transmembrane region" description="Helical" evidence="3">
    <location>
        <begin position="1237"/>
        <end position="1259"/>
    </location>
</feature>
<feature type="compositionally biased region" description="Polar residues" evidence="2">
    <location>
        <begin position="282"/>
        <end position="297"/>
    </location>
</feature>
<feature type="transmembrane region" description="Helical" evidence="3">
    <location>
        <begin position="1281"/>
        <end position="1307"/>
    </location>
</feature>
<feature type="region of interest" description="Disordered" evidence="2">
    <location>
        <begin position="1"/>
        <end position="33"/>
    </location>
</feature>
<evidence type="ECO:0000256" key="1">
    <source>
        <dbReference type="SAM" id="Coils"/>
    </source>
</evidence>
<feature type="transmembrane region" description="Helical" evidence="3">
    <location>
        <begin position="1002"/>
        <end position="1022"/>
    </location>
</feature>
<feature type="transmembrane region" description="Helical" evidence="3">
    <location>
        <begin position="1182"/>
        <end position="1203"/>
    </location>
</feature>
<sequence>MSQQRLSDSQKYKSSGDMNRDFKKESLIPSRGYRAQSVDNENIIRQLNKAPVQKLQGIMKKTLISKYDQTEENKNVDEKQTVLYDYSQVKQESLEMMKAKMDYSDFDSDYDKSMDSDQLDLQLDPKIEEKVNKLRTQFHTEDEVLAMIKNSQVRKALKKVLEKEFISDFAGERVLKNGRILDAFIKRHFINSQTELDKISYKPNYQQSLGGPVSVNNSTLQPGNSGKPNKSTFGKSTQSQASLQIPSYSIANINKSTAFKSATDSIWKEEEKSVVKEEQDDVQQASDNDQTSQLSTTSNKFNMDKIKKLMILKRGSAYQQKFQFKRNHLIKLIFDLMYVEDQKFSKLNKDLIGVYINEHFYDVNDVEFIFWMLLKFDMTQQAIHLYENNRQRLHQFIEYWQTEITSIYQSKYDKIGYFTYQLIQPQIEKIQEEMKQGNKKLEIKIKVDMEDFYLQLIPKIKQGLLWAFKKAIEYNVSSLIKYLFDEEFIKIKAEISDQYYEECRIIAKKACCVKFYQIYFKKIKKNLEDLDEEMEQFLSNPINDEIEFISVYFKKIKKVQTKSKYEQDLKIFASFQQKMASFSEKKKSDLKLSKGVEEIKEEDEDDEDDDQYTRRQKEFSKNKKQSLIVQQQTMKEQKIKTKSDQLSKKIQNQLTNILMHPQFLFNPQLSEKLTKLGAFDMFIQIVKERISRMKEIKKLMIQELLVNDLRILLRVWDRINHVIMHEFTKQILKQRYYASALTDEKSQRNIIKIMLTNVYNGIELLARVPISSWSSKLDKELLNAFDSHLKEPNQIIYSLKPLIVIVLMKEFLDKLKQKTYKYQNKCDILGNKLLQLGRSFVYENKSEDLLKFFVDQKDTLDRSALEIMSKYRYYQMLESNQMGLIIQEKWQGLNSQNFGLLQASQFFKILSTDYDDYEEIKRLSIFRNPKNNELLHFHDYKKKTDNRIYLFQYYLWPHSCFVRYTFLSFTYLILAALELGILVLSVQKNGLEDTHQDQTIKWLYIASFIWISSFNLFNVQVIIYSKLLGKKFRLTYGTIIDLLILILEFLNSIDVAELAKKYEYLHKYKFSSEVDVLRKNFNLFTNCLIMLFVWIRISNFAIATQHFGVYIRMISNMFKTLLVFIIIWGGWIFLCSQVFTLLFYNDNEDFTDQYKTVITLINSSFNNFDATKFERSQLFGRYLFLSSVAVSSLFLMNMIVAMLNGIYQVIVQKTEADYHACLITEESYLRFNRKYGLFVFSQPPLNLIGVLLMPILLLIDRYNGDLSIRKTQKINNLFQKIIYFPIAIILFVIIFISNIIFAPFVYVKIFIMRIKSERRFLFAIIKAFIWLLQGIIVILILMMKDCIKFWKLLYLKTDTFKKKELQLNPQIKTVDQQKKYFEVRQDVTKKSYDKFVQEYFNDEQVQKFGKFISKKEIFSLSYIIREKRDELEKELDAIKQKKNGKKNVIPIKILRKKWKQINLKYEMEKATEHKVHKYKSQKTKIGNYIQVEVAKLVQKSQEQRNQAKHKQIRQQIQEQKEEQKEEEKILETNGTHAETQQDKVDVNQQEIYQEFQEEQKEFADMTEEFLKKNALQEKFNKIKKSLTQAVFEEFLAHISDQENSIDLDKLKRVLYDEDTMYKMSDQDFEEYRLRLFNTNLSLLEKAIGRAKQDQKANKLENKYMSGINMSSYEISKFIDDYQDRLHEISVLFSVVDFKKMEAMKPEEIFNIEMMKQAITQDAINNEYFISQKDQIIQGNLGEIELSSDNEDLQTIDKLQISQRLRKQRTSITRYLPIKSARSFEASRTQILDMLNDDLEQIDD</sequence>
<feature type="transmembrane region" description="Helical" evidence="3">
    <location>
        <begin position="1121"/>
        <end position="1144"/>
    </location>
</feature>
<feature type="compositionally biased region" description="Polar residues" evidence="2">
    <location>
        <begin position="1"/>
        <end position="17"/>
    </location>
</feature>
<accession>A0A077ZZ36</accession>
<dbReference type="EMBL" id="CCKQ01003697">
    <property type="protein sequence ID" value="CDW74832.1"/>
    <property type="molecule type" value="Genomic_DNA"/>
</dbReference>
<proteinExistence type="predicted"/>
<keyword evidence="1" id="KW-0175">Coiled coil</keyword>
<evidence type="ECO:0000256" key="2">
    <source>
        <dbReference type="SAM" id="MobiDB-lite"/>
    </source>
</evidence>
<name>A0A077ZZ36_STYLE</name>
<feature type="transmembrane region" description="Helical" evidence="3">
    <location>
        <begin position="961"/>
        <end position="982"/>
    </location>
</feature>
<evidence type="ECO:0000313" key="5">
    <source>
        <dbReference type="Proteomes" id="UP000039865"/>
    </source>
</evidence>
<feature type="coiled-coil region" evidence="1">
    <location>
        <begin position="1421"/>
        <end position="1448"/>
    </location>
</feature>
<dbReference type="InParanoid" id="A0A077ZZ36"/>
<feature type="transmembrane region" description="Helical" evidence="3">
    <location>
        <begin position="1319"/>
        <end position="1343"/>
    </location>
</feature>
<protein>
    <submittedName>
        <fullName evidence="4">Uncharacterized protein</fullName>
    </submittedName>
</protein>